<organism evidence="1 2">
    <name type="scientific">Zizania palustris</name>
    <name type="common">Northern wild rice</name>
    <dbReference type="NCBI Taxonomy" id="103762"/>
    <lineage>
        <taxon>Eukaryota</taxon>
        <taxon>Viridiplantae</taxon>
        <taxon>Streptophyta</taxon>
        <taxon>Embryophyta</taxon>
        <taxon>Tracheophyta</taxon>
        <taxon>Spermatophyta</taxon>
        <taxon>Magnoliopsida</taxon>
        <taxon>Liliopsida</taxon>
        <taxon>Poales</taxon>
        <taxon>Poaceae</taxon>
        <taxon>BOP clade</taxon>
        <taxon>Oryzoideae</taxon>
        <taxon>Oryzeae</taxon>
        <taxon>Zizaniinae</taxon>
        <taxon>Zizania</taxon>
    </lineage>
</organism>
<comment type="caution">
    <text evidence="1">The sequence shown here is derived from an EMBL/GenBank/DDBJ whole genome shotgun (WGS) entry which is preliminary data.</text>
</comment>
<evidence type="ECO:0000313" key="2">
    <source>
        <dbReference type="Proteomes" id="UP000729402"/>
    </source>
</evidence>
<reference evidence="1" key="2">
    <citation type="submission" date="2021-02" db="EMBL/GenBank/DDBJ databases">
        <authorList>
            <person name="Kimball J.A."/>
            <person name="Haas M.W."/>
            <person name="Macchietto M."/>
            <person name="Kono T."/>
            <person name="Duquette J."/>
            <person name="Shao M."/>
        </authorList>
    </citation>
    <scope>NUCLEOTIDE SEQUENCE</scope>
    <source>
        <tissue evidence="1">Fresh leaf tissue</tissue>
    </source>
</reference>
<gene>
    <name evidence="1" type="ORF">GUJ93_ZPchr0012g20739</name>
</gene>
<accession>A0A8J6BV85</accession>
<dbReference type="EMBL" id="JAAALK010000080">
    <property type="protein sequence ID" value="KAG8093940.1"/>
    <property type="molecule type" value="Genomic_DNA"/>
</dbReference>
<reference evidence="1" key="1">
    <citation type="journal article" date="2021" name="bioRxiv">
        <title>Whole Genome Assembly and Annotation of Northern Wild Rice, Zizania palustris L., Supports a Whole Genome Duplication in the Zizania Genus.</title>
        <authorList>
            <person name="Haas M."/>
            <person name="Kono T."/>
            <person name="Macchietto M."/>
            <person name="Millas R."/>
            <person name="McGilp L."/>
            <person name="Shao M."/>
            <person name="Duquette J."/>
            <person name="Hirsch C.N."/>
            <person name="Kimball J."/>
        </authorList>
    </citation>
    <scope>NUCLEOTIDE SEQUENCE</scope>
    <source>
        <tissue evidence="1">Fresh leaf tissue</tissue>
    </source>
</reference>
<dbReference type="AlphaFoldDB" id="A0A8J6BV85"/>
<proteinExistence type="predicted"/>
<protein>
    <submittedName>
        <fullName evidence="1">Uncharacterized protein</fullName>
    </submittedName>
</protein>
<evidence type="ECO:0000313" key="1">
    <source>
        <dbReference type="EMBL" id="KAG8093940.1"/>
    </source>
</evidence>
<dbReference type="Proteomes" id="UP000729402">
    <property type="component" value="Unassembled WGS sequence"/>
</dbReference>
<sequence length="278" mass="30326">MASGGGRETDWLRTRGRVAVACVGQRTSIRIHWFAFPFVVSTSRRRRRRPAAVGFPVLPALSEDHASGLPPFVTCQVPPSLLSRGSPSAASTVLDGLVPRGGLVYWWKTLARLDCSELYHGDQANGCFACCPSWWGSSICKDWRCDESCWRCKGSMVLSADHSVYLGCKAAASTSRVAVAFFSSPMEQIQKSLANVVFNLLFASEILGLLDYSAVLKLLQLPLDDQINQGYVTKLMPADIMESAMTTLAASDGCTPSKYTKSLAFRHIPAIAGLQRRT</sequence>
<name>A0A8J6BV85_ZIZPA</name>
<keyword evidence="2" id="KW-1185">Reference proteome</keyword>